<dbReference type="Gene3D" id="2.170.130.10">
    <property type="entry name" value="TonB-dependent receptor, plug domain"/>
    <property type="match status" value="1"/>
</dbReference>
<evidence type="ECO:0000256" key="7">
    <source>
        <dbReference type="ARBA" id="ARBA00023237"/>
    </source>
</evidence>
<evidence type="ECO:0000256" key="9">
    <source>
        <dbReference type="RuleBase" id="RU003357"/>
    </source>
</evidence>
<dbReference type="EMBL" id="JBHLZF010000002">
    <property type="protein sequence ID" value="MFB9898394.1"/>
    <property type="molecule type" value="Genomic_DNA"/>
</dbReference>
<evidence type="ECO:0000256" key="1">
    <source>
        <dbReference type="ARBA" id="ARBA00004571"/>
    </source>
</evidence>
<dbReference type="Pfam" id="PF07715">
    <property type="entry name" value="Plug"/>
    <property type="match status" value="1"/>
</dbReference>
<dbReference type="InterPro" id="IPR012910">
    <property type="entry name" value="Plug_dom"/>
</dbReference>
<dbReference type="Pfam" id="PF00593">
    <property type="entry name" value="TonB_dep_Rec_b-barrel"/>
    <property type="match status" value="1"/>
</dbReference>
<feature type="domain" description="TonB-dependent receptor plug" evidence="12">
    <location>
        <begin position="126"/>
        <end position="253"/>
    </location>
</feature>
<comment type="similarity">
    <text evidence="8 9">Belongs to the TonB-dependent receptor family.</text>
</comment>
<dbReference type="InterPro" id="IPR037066">
    <property type="entry name" value="Plug_dom_sf"/>
</dbReference>
<dbReference type="NCBIfam" id="TIGR04057">
    <property type="entry name" value="SusC_RagA_signa"/>
    <property type="match status" value="1"/>
</dbReference>
<keyword evidence="6 8" id="KW-0472">Membrane</keyword>
<dbReference type="Gene3D" id="2.60.40.1120">
    <property type="entry name" value="Carboxypeptidase-like, regulatory domain"/>
    <property type="match status" value="1"/>
</dbReference>
<name>A0ABV5ZLZ6_9BACT</name>
<evidence type="ECO:0000256" key="10">
    <source>
        <dbReference type="SAM" id="SignalP"/>
    </source>
</evidence>
<dbReference type="SUPFAM" id="SSF56935">
    <property type="entry name" value="Porins"/>
    <property type="match status" value="1"/>
</dbReference>
<evidence type="ECO:0000256" key="3">
    <source>
        <dbReference type="ARBA" id="ARBA00022452"/>
    </source>
</evidence>
<comment type="caution">
    <text evidence="13">The sequence shown here is derived from an EMBL/GenBank/DDBJ whole genome shotgun (WGS) entry which is preliminary data.</text>
</comment>
<dbReference type="InterPro" id="IPR023997">
    <property type="entry name" value="TonB-dep_OMP_SusC/RagA_CS"/>
</dbReference>
<evidence type="ECO:0000256" key="8">
    <source>
        <dbReference type="PROSITE-ProRule" id="PRU01360"/>
    </source>
</evidence>
<dbReference type="PROSITE" id="PS52016">
    <property type="entry name" value="TONB_DEPENDENT_REC_3"/>
    <property type="match status" value="1"/>
</dbReference>
<gene>
    <name evidence="13" type="ORF">ACFFK8_11460</name>
</gene>
<dbReference type="InterPro" id="IPR036942">
    <property type="entry name" value="Beta-barrel_TonB_sf"/>
</dbReference>
<keyword evidence="4 8" id="KW-0812">Transmembrane</keyword>
<keyword evidence="3 8" id="KW-1134">Transmembrane beta strand</keyword>
<evidence type="ECO:0000256" key="2">
    <source>
        <dbReference type="ARBA" id="ARBA00022448"/>
    </source>
</evidence>
<dbReference type="InterPro" id="IPR008969">
    <property type="entry name" value="CarboxyPept-like_regulatory"/>
</dbReference>
<evidence type="ECO:0000256" key="6">
    <source>
        <dbReference type="ARBA" id="ARBA00023136"/>
    </source>
</evidence>
<dbReference type="NCBIfam" id="TIGR04056">
    <property type="entry name" value="OMP_RagA_SusC"/>
    <property type="match status" value="1"/>
</dbReference>
<keyword evidence="14" id="KW-1185">Reference proteome</keyword>
<accession>A0ABV5ZLZ6</accession>
<dbReference type="SUPFAM" id="SSF49464">
    <property type="entry name" value="Carboxypeptidase regulatory domain-like"/>
    <property type="match status" value="1"/>
</dbReference>
<keyword evidence="10" id="KW-0732">Signal</keyword>
<comment type="subcellular location">
    <subcellularLocation>
        <location evidence="1 8">Cell outer membrane</location>
        <topology evidence="1 8">Multi-pass membrane protein</topology>
    </subcellularLocation>
</comment>
<dbReference type="InterPro" id="IPR039426">
    <property type="entry name" value="TonB-dep_rcpt-like"/>
</dbReference>
<evidence type="ECO:0000259" key="11">
    <source>
        <dbReference type="Pfam" id="PF00593"/>
    </source>
</evidence>
<dbReference type="RefSeq" id="WP_245594887.1">
    <property type="nucleotide sequence ID" value="NZ_JBHLZF010000002.1"/>
</dbReference>
<organism evidence="13 14">
    <name type="scientific">Hallella seregens ATCC 51272</name>
    <dbReference type="NCBI Taxonomy" id="1336250"/>
    <lineage>
        <taxon>Bacteria</taxon>
        <taxon>Pseudomonadati</taxon>
        <taxon>Bacteroidota</taxon>
        <taxon>Bacteroidia</taxon>
        <taxon>Bacteroidales</taxon>
        <taxon>Prevotellaceae</taxon>
        <taxon>Hallella</taxon>
    </lineage>
</organism>
<feature type="domain" description="TonB-dependent receptor-like beta-barrel" evidence="11">
    <location>
        <begin position="455"/>
        <end position="858"/>
    </location>
</feature>
<evidence type="ECO:0000256" key="4">
    <source>
        <dbReference type="ARBA" id="ARBA00022692"/>
    </source>
</evidence>
<sequence length="1114" mass="124642">MQKSSIGRMAAAITFLLALLLTVPAIAQTQNEPERRLEGIVVDDKGEPLTGAIVKDKTHNETTVTDVDGKFSLRAKSDRITVDITYIGMKPAHWSGNYKDACLVAMEDASETLEGVVITGYQQLDRRNLTSSVTSKDMSELEIGGVSDISKMLEGKIPDLISFTGSGEINATSKIRIRGTSTLVGNREPLWVVDGIIITDPVELTSDVLNDPDYINRIGNAIAGINPQDIKRIDVLKDAAATALYGTRAANGVIVVTTKSGREGKAIVSYTGQFTLRKRPYYTDSKINLMNSSERVQFSQYLAAQHYVYPSGMAKVGYEEALSQLYSGLITQEEFERRVQQMETRNTDWFDILTHNSFSHDHSVSVSGGSEKARYYTSVGYTSSDDVIDNNMNDRYTAMAKVDLDLSSKFKFEMNINGYLNKRKYNQTEVNPIDYAYHTSRTIPAYNADGSYYYYQREGQGTYNGYLRFNVLNELDNSSIRQNTGAVTTTLNLRYQPLDELFFNAVVSANVQNATIENWWGEQSHYVGSLRRAEYGEEIPTDSNLPYGGQFGQQTNKTVGWTTRLQGNYNKYFGPLMQHNVNVALGFEASGSHYTGDSYTQRGYYADRGRSFATNIPTSYTAYWNWMQTNTPTITDTRSNILSAYATLSYSFRDLFTANVNGRFDGSNKFGSRSNENLLPIWSVSGNANLISILGLKPKWLNALNLKASYGEQGNMLDGQTSELIIRKGQMDAYYNEMTSTVVAFANPDLDWEKTHSTNVGLEASLLDNRLQLEAEYYYKKTTDAFMNKTISDINGYTSYVINGGTVTNSGFNFTLTATPVKMRNFYWIFSGSLSKMYNKIKSAPGAEEYELGNFLNGTAVVDDQPVGTFWSYKFLGLSPVDGGPIFEDLEDRQREFSQSSKYDLYTTLLTPSGKREPDLTGSISNTVTYKQWRLSATLLYNFGASTRLFRLFDGFTGAQGSTAYSSEQNVNRDLMNRWMKPGDEAATNIPAIMGSGNINFNFYYANHWGDNRNTVWKTGPVTTGNYYTMYDYSSARVVSADYVKLSTLSLTYEFTAKQLARLKLDRLALTLTGYNLKTWCDRALRGQTPTQGGFSQVQLSDTPSYTLSVNINF</sequence>
<evidence type="ECO:0000259" key="12">
    <source>
        <dbReference type="Pfam" id="PF07715"/>
    </source>
</evidence>
<protein>
    <submittedName>
        <fullName evidence="13">SusC/RagA family TonB-linked outer membrane protein</fullName>
    </submittedName>
</protein>
<dbReference type="Pfam" id="PF13715">
    <property type="entry name" value="CarbopepD_reg_2"/>
    <property type="match status" value="1"/>
</dbReference>
<dbReference type="InterPro" id="IPR023996">
    <property type="entry name" value="TonB-dep_OMP_SusC/RagA"/>
</dbReference>
<keyword evidence="5 9" id="KW-0798">TonB box</keyword>
<evidence type="ECO:0000313" key="14">
    <source>
        <dbReference type="Proteomes" id="UP001589688"/>
    </source>
</evidence>
<keyword evidence="2 8" id="KW-0813">Transport</keyword>
<dbReference type="Proteomes" id="UP001589688">
    <property type="component" value="Unassembled WGS sequence"/>
</dbReference>
<keyword evidence="7 8" id="KW-0998">Cell outer membrane</keyword>
<evidence type="ECO:0000313" key="13">
    <source>
        <dbReference type="EMBL" id="MFB9898394.1"/>
    </source>
</evidence>
<feature type="signal peptide" evidence="10">
    <location>
        <begin position="1"/>
        <end position="27"/>
    </location>
</feature>
<dbReference type="InterPro" id="IPR000531">
    <property type="entry name" value="Beta-barrel_TonB"/>
</dbReference>
<proteinExistence type="inferred from homology"/>
<evidence type="ECO:0000256" key="5">
    <source>
        <dbReference type="ARBA" id="ARBA00023077"/>
    </source>
</evidence>
<reference evidence="13 14" key="1">
    <citation type="submission" date="2024-09" db="EMBL/GenBank/DDBJ databases">
        <authorList>
            <person name="Sun Q."/>
            <person name="Mori K."/>
        </authorList>
    </citation>
    <scope>NUCLEOTIDE SEQUENCE [LARGE SCALE GENOMIC DNA]</scope>
    <source>
        <strain evidence="13 14">ATCC 51272</strain>
    </source>
</reference>
<dbReference type="Gene3D" id="2.40.170.20">
    <property type="entry name" value="TonB-dependent receptor, beta-barrel domain"/>
    <property type="match status" value="1"/>
</dbReference>
<feature type="chain" id="PRO_5045690702" evidence="10">
    <location>
        <begin position="28"/>
        <end position="1114"/>
    </location>
</feature>